<feature type="region of interest" description="Disordered" evidence="1">
    <location>
        <begin position="60"/>
        <end position="81"/>
    </location>
</feature>
<organism evidence="3 4">
    <name type="scientific">Chryseobacterium cheonjiense</name>
    <dbReference type="NCBI Taxonomy" id="2728845"/>
    <lineage>
        <taxon>Bacteria</taxon>
        <taxon>Pseudomonadati</taxon>
        <taxon>Bacteroidota</taxon>
        <taxon>Flavobacteriia</taxon>
        <taxon>Flavobacteriales</taxon>
        <taxon>Weeksellaceae</taxon>
        <taxon>Chryseobacterium group</taxon>
        <taxon>Chryseobacterium</taxon>
    </lineage>
</organism>
<dbReference type="Pfam" id="PF20216">
    <property type="entry name" value="DUF6576"/>
    <property type="match status" value="1"/>
</dbReference>
<name>A0A7Y0A8V1_9FLAO</name>
<evidence type="ECO:0000313" key="3">
    <source>
        <dbReference type="EMBL" id="NML58576.1"/>
    </source>
</evidence>
<dbReference type="Proteomes" id="UP000552615">
    <property type="component" value="Unassembled WGS sequence"/>
</dbReference>
<reference evidence="3 4" key="1">
    <citation type="submission" date="2020-04" db="EMBL/GenBank/DDBJ databases">
        <title>Chryseobacterium sp. RJ-7-14 sp. nov., isolated from Jeju soil.</title>
        <authorList>
            <person name="Dahal R.H."/>
            <person name="Chaudhary D.K."/>
        </authorList>
    </citation>
    <scope>NUCLEOTIDE SEQUENCE [LARGE SCALE GENOMIC DNA]</scope>
    <source>
        <strain evidence="3 4">RJ-7-14</strain>
    </source>
</reference>
<comment type="caution">
    <text evidence="3">The sequence shown here is derived from an EMBL/GenBank/DDBJ whole genome shotgun (WGS) entry which is preliminary data.</text>
</comment>
<protein>
    <submittedName>
        <fullName evidence="3">Rhomboid family protein</fullName>
    </submittedName>
</protein>
<evidence type="ECO:0000313" key="4">
    <source>
        <dbReference type="Proteomes" id="UP000552615"/>
    </source>
</evidence>
<gene>
    <name evidence="3" type="ORF">HHL20_14600</name>
</gene>
<dbReference type="RefSeq" id="WP_169231903.1">
    <property type="nucleotide sequence ID" value="NZ_JABBGF010000002.1"/>
</dbReference>
<accession>A0A7Y0A8V1</accession>
<keyword evidence="4" id="KW-1185">Reference proteome</keyword>
<evidence type="ECO:0000256" key="1">
    <source>
        <dbReference type="SAM" id="MobiDB-lite"/>
    </source>
</evidence>
<sequence length="81" mass="9760">MSELFILIIIIVVILAFVYRDRIRNRLFPERNKNLTIDDRFNSDKREREKEIDRLLSKMGKNGINDLSPKDRKRLDELSKK</sequence>
<dbReference type="EMBL" id="JABBGF010000002">
    <property type="protein sequence ID" value="NML58576.1"/>
    <property type="molecule type" value="Genomic_DNA"/>
</dbReference>
<feature type="domain" description="DUF6576" evidence="2">
    <location>
        <begin position="36"/>
        <end position="81"/>
    </location>
</feature>
<dbReference type="AlphaFoldDB" id="A0A7Y0A8V1"/>
<proteinExistence type="predicted"/>
<dbReference type="InterPro" id="IPR046483">
    <property type="entry name" value="DUF6576"/>
</dbReference>
<evidence type="ECO:0000259" key="2">
    <source>
        <dbReference type="Pfam" id="PF20216"/>
    </source>
</evidence>
<feature type="compositionally biased region" description="Basic and acidic residues" evidence="1">
    <location>
        <begin position="68"/>
        <end position="81"/>
    </location>
</feature>